<dbReference type="PRINTS" id="PR00040">
    <property type="entry name" value="HTHMERR"/>
</dbReference>
<sequence length="315" mass="35614">MDDGTRYTIGELARRTGLSVKTIRFYADRGIVPPTDRTPAGYRLYDVSAIRRLELVRTLRELGAGLAEVRRVLGSETSMAGLARTHLDLLDEQLRVVQTRRAVLRAVVKLNRSTEEVKLMHKLARMSDEERDRLIDEFWNEVIAGLDINPEFDAWLRSARPALPADPTAEQVEAWIELAELVEDPGFRQATRALYQEHADRRAAGESMAPQDPERAQRSWAITDAAREAEQAGEDPAGERGRDLADRLARHTAEDHGVADTPEHRRELADAFEQRTDERTSRFWELLATINGWPQHPTTEAATRWLAAALRATLP</sequence>
<reference evidence="3 4" key="1">
    <citation type="submission" date="2024-08" db="EMBL/GenBank/DDBJ databases">
        <title>Genome mining of Saccharopolyspora cebuensis PGLac3 from Nigerian medicinal plant.</title>
        <authorList>
            <person name="Ezeobiora C.E."/>
            <person name="Igbokwe N.H."/>
            <person name="Amin D.H."/>
            <person name="Mendie U.E."/>
        </authorList>
    </citation>
    <scope>NUCLEOTIDE SEQUENCE [LARGE SCALE GENOMIC DNA]</scope>
    <source>
        <strain evidence="3 4">PGLac3</strain>
    </source>
</reference>
<dbReference type="PROSITE" id="PS50937">
    <property type="entry name" value="HTH_MERR_2"/>
    <property type="match status" value="1"/>
</dbReference>
<comment type="caution">
    <text evidence="3">The sequence shown here is derived from an EMBL/GenBank/DDBJ whole genome shotgun (WGS) entry which is preliminary data.</text>
</comment>
<dbReference type="PANTHER" id="PTHR30204:SF93">
    <property type="entry name" value="HTH MERR-TYPE DOMAIN-CONTAINING PROTEIN"/>
    <property type="match status" value="1"/>
</dbReference>
<evidence type="ECO:0000313" key="3">
    <source>
        <dbReference type="EMBL" id="MEY8041581.1"/>
    </source>
</evidence>
<proteinExistence type="predicted"/>
<evidence type="ECO:0000256" key="1">
    <source>
        <dbReference type="ARBA" id="ARBA00023125"/>
    </source>
</evidence>
<keyword evidence="4" id="KW-1185">Reference proteome</keyword>
<keyword evidence="1" id="KW-0238">DNA-binding</keyword>
<dbReference type="InterPro" id="IPR047057">
    <property type="entry name" value="MerR_fam"/>
</dbReference>
<dbReference type="Pfam" id="PF13411">
    <property type="entry name" value="MerR_1"/>
    <property type="match status" value="1"/>
</dbReference>
<gene>
    <name evidence="3" type="ORF">AB8O55_19415</name>
</gene>
<evidence type="ECO:0000313" key="4">
    <source>
        <dbReference type="Proteomes" id="UP001564626"/>
    </source>
</evidence>
<dbReference type="InterPro" id="IPR009061">
    <property type="entry name" value="DNA-bd_dom_put_sf"/>
</dbReference>
<feature type="domain" description="HTH merR-type" evidence="2">
    <location>
        <begin position="6"/>
        <end position="75"/>
    </location>
</feature>
<dbReference type="SMART" id="SM00422">
    <property type="entry name" value="HTH_MERR"/>
    <property type="match status" value="1"/>
</dbReference>
<organism evidence="3 4">
    <name type="scientific">Saccharopolyspora cebuensis</name>
    <dbReference type="NCBI Taxonomy" id="418759"/>
    <lineage>
        <taxon>Bacteria</taxon>
        <taxon>Bacillati</taxon>
        <taxon>Actinomycetota</taxon>
        <taxon>Actinomycetes</taxon>
        <taxon>Pseudonocardiales</taxon>
        <taxon>Pseudonocardiaceae</taxon>
        <taxon>Saccharopolyspora</taxon>
    </lineage>
</organism>
<dbReference type="CDD" id="cd00592">
    <property type="entry name" value="HTH_MerR-like"/>
    <property type="match status" value="1"/>
</dbReference>
<accession>A0ABV4CKE9</accession>
<name>A0ABV4CKE9_9PSEU</name>
<dbReference type="Proteomes" id="UP001564626">
    <property type="component" value="Unassembled WGS sequence"/>
</dbReference>
<dbReference type="RefSeq" id="WP_345358946.1">
    <property type="nucleotide sequence ID" value="NZ_BAABII010000004.1"/>
</dbReference>
<dbReference type="PANTHER" id="PTHR30204">
    <property type="entry name" value="REDOX-CYCLING DRUG-SENSING TRANSCRIPTIONAL ACTIVATOR SOXR"/>
    <property type="match status" value="1"/>
</dbReference>
<protein>
    <submittedName>
        <fullName evidence="3">MerR family transcriptional regulator</fullName>
    </submittedName>
</protein>
<dbReference type="Gene3D" id="1.10.1660.10">
    <property type="match status" value="1"/>
</dbReference>
<dbReference type="EMBL" id="JBGEHV010000039">
    <property type="protein sequence ID" value="MEY8041581.1"/>
    <property type="molecule type" value="Genomic_DNA"/>
</dbReference>
<dbReference type="InterPro" id="IPR000551">
    <property type="entry name" value="MerR-type_HTH_dom"/>
</dbReference>
<dbReference type="SUPFAM" id="SSF46955">
    <property type="entry name" value="Putative DNA-binding domain"/>
    <property type="match status" value="1"/>
</dbReference>
<evidence type="ECO:0000259" key="2">
    <source>
        <dbReference type="PROSITE" id="PS50937"/>
    </source>
</evidence>